<evidence type="ECO:0000256" key="1">
    <source>
        <dbReference type="SAM" id="MobiDB-lite"/>
    </source>
</evidence>
<evidence type="ECO:0000313" key="3">
    <source>
        <dbReference type="Proteomes" id="UP001153069"/>
    </source>
</evidence>
<gene>
    <name evidence="2" type="ORF">SEMRO_2503_G329570.1</name>
</gene>
<dbReference type="EMBL" id="CAICTM010002501">
    <property type="protein sequence ID" value="CAB9529438.1"/>
    <property type="molecule type" value="Genomic_DNA"/>
</dbReference>
<feature type="compositionally biased region" description="Basic and acidic residues" evidence="1">
    <location>
        <begin position="444"/>
        <end position="461"/>
    </location>
</feature>
<feature type="region of interest" description="Disordered" evidence="1">
    <location>
        <begin position="147"/>
        <end position="171"/>
    </location>
</feature>
<reference evidence="2" key="1">
    <citation type="submission" date="2020-06" db="EMBL/GenBank/DDBJ databases">
        <authorList>
            <consortium name="Plant Systems Biology data submission"/>
        </authorList>
    </citation>
    <scope>NUCLEOTIDE SEQUENCE</scope>
    <source>
        <strain evidence="2">D6</strain>
    </source>
</reference>
<feature type="compositionally biased region" description="Basic and acidic residues" evidence="1">
    <location>
        <begin position="162"/>
        <end position="171"/>
    </location>
</feature>
<feature type="compositionally biased region" description="Basic and acidic residues" evidence="1">
    <location>
        <begin position="468"/>
        <end position="479"/>
    </location>
</feature>
<accession>A0A9N8I040</accession>
<feature type="compositionally biased region" description="Basic and acidic residues" evidence="1">
    <location>
        <begin position="402"/>
        <end position="433"/>
    </location>
</feature>
<feature type="compositionally biased region" description="Polar residues" evidence="1">
    <location>
        <begin position="210"/>
        <end position="220"/>
    </location>
</feature>
<feature type="region of interest" description="Disordered" evidence="1">
    <location>
        <begin position="367"/>
        <end position="390"/>
    </location>
</feature>
<evidence type="ECO:0008006" key="4">
    <source>
        <dbReference type="Google" id="ProtNLM"/>
    </source>
</evidence>
<evidence type="ECO:0000313" key="2">
    <source>
        <dbReference type="EMBL" id="CAB9529438.1"/>
    </source>
</evidence>
<feature type="compositionally biased region" description="Basic and acidic residues" evidence="1">
    <location>
        <begin position="229"/>
        <end position="240"/>
    </location>
</feature>
<dbReference type="InterPro" id="IPR036612">
    <property type="entry name" value="KH_dom_type_1_sf"/>
</dbReference>
<dbReference type="GO" id="GO:0003723">
    <property type="term" value="F:RNA binding"/>
    <property type="evidence" value="ECO:0007669"/>
    <property type="project" value="InterPro"/>
</dbReference>
<organism evidence="2 3">
    <name type="scientific">Seminavis robusta</name>
    <dbReference type="NCBI Taxonomy" id="568900"/>
    <lineage>
        <taxon>Eukaryota</taxon>
        <taxon>Sar</taxon>
        <taxon>Stramenopiles</taxon>
        <taxon>Ochrophyta</taxon>
        <taxon>Bacillariophyta</taxon>
        <taxon>Bacillariophyceae</taxon>
        <taxon>Bacillariophycidae</taxon>
        <taxon>Naviculales</taxon>
        <taxon>Naviculaceae</taxon>
        <taxon>Seminavis</taxon>
    </lineage>
</organism>
<name>A0A9N8I040_9STRA</name>
<dbReference type="AlphaFoldDB" id="A0A9N8I040"/>
<proteinExistence type="predicted"/>
<protein>
    <recommendedName>
        <fullName evidence="4">K Homology domain-containing protein</fullName>
    </recommendedName>
</protein>
<dbReference type="Gene3D" id="3.30.1370.10">
    <property type="entry name" value="K Homology domain, type 1"/>
    <property type="match status" value="1"/>
</dbReference>
<dbReference type="Proteomes" id="UP001153069">
    <property type="component" value="Unassembled WGS sequence"/>
</dbReference>
<dbReference type="SUPFAM" id="SSF54791">
    <property type="entry name" value="Eukaryotic type KH-domain (KH-domain type I)"/>
    <property type="match status" value="1"/>
</dbReference>
<feature type="region of interest" description="Disordered" evidence="1">
    <location>
        <begin position="402"/>
        <end position="495"/>
    </location>
</feature>
<keyword evidence="3" id="KW-1185">Reference proteome</keyword>
<sequence>MDCHSNFHALPTGIAERSSFPPGSSCLYAGRPKGDQDTIERGIVQEVGLNLAASTASQEDRGFLYKMVGGNDVSFCQEEELLYAPRTLVWIAAGNGQQYEGIVLGSSVEDPSSADKTRVKYNVQVTRGAVTTVYANVSPQDISYRATSANSKTSSTGTANASREEEKKVEVSDPVKAIYPKLEPKVHMAPKLELLEKTEPKLETEHESAEPTTPQESGQSDVCPATDSANKESSHCDQHDQGVPNSDAKEPLVQRYHHERSPWQEHSHHPRGEHGAMEPHTLVYNRQPNPFHTIHRCAENRIADAKTCLWNFYNGPFPLFGFCVYFHLKGRCMQGRHCHRASSHRALTMEEARQLEHVLAPAVHPQGPIYSREHHHPLMLSPNDFGRSRNYSREHHQTMLEAKENLNDAGSRSRNEKTRRSSYEERNVNDKDTASSLAKKRRSHNNEIDYRYSDGAEEGRNKQQRLSDTNKHSMTDTHKAIKWTPPSKTTVDQPWDHSCCEPPQQQQVDETILMTLPAYAFGVDFFVQNIIGAGGATAKRLGNRFECTVDLHGEALEHRSKHSMMQKSSVLYVKVTGKKPDRLLDCRRLMEKLLVRAVAPELRSFLLFRLASLNRRDTGNQAILHTRGQQKVYRIDNLASLLEGAVDSEQKHLTVVNAGPVADPQGRFIPLQPVKRNLEFLRNSHRSCVVEVFEKSEACPNIVYPFLTIYGSTHEAVVACRAAMRQVALS</sequence>
<comment type="caution">
    <text evidence="2">The sequence shown here is derived from an EMBL/GenBank/DDBJ whole genome shotgun (WGS) entry which is preliminary data.</text>
</comment>
<feature type="compositionally biased region" description="Polar residues" evidence="1">
    <location>
        <begin position="147"/>
        <end position="161"/>
    </location>
</feature>
<feature type="region of interest" description="Disordered" evidence="1">
    <location>
        <begin position="201"/>
        <end position="247"/>
    </location>
</feature>